<dbReference type="InterPro" id="IPR029903">
    <property type="entry name" value="RmlD-like-bd"/>
</dbReference>
<evidence type="ECO:0000313" key="2">
    <source>
        <dbReference type="EMBL" id="EKC48865.1"/>
    </source>
</evidence>
<dbReference type="Gene3D" id="3.90.25.10">
    <property type="entry name" value="UDP-galactose 4-epimerase, domain 1"/>
    <property type="match status" value="1"/>
</dbReference>
<proteinExistence type="predicted"/>
<comment type="caution">
    <text evidence="2">The sequence shown here is derived from an EMBL/GenBank/DDBJ whole genome shotgun (WGS) entry which is preliminary data.</text>
</comment>
<dbReference type="PANTHER" id="PTHR10491:SF4">
    <property type="entry name" value="METHIONINE ADENOSYLTRANSFERASE 2 SUBUNIT BETA"/>
    <property type="match status" value="1"/>
</dbReference>
<dbReference type="EC" id="1.1.1.133" evidence="2"/>
<dbReference type="PANTHER" id="PTHR10491">
    <property type="entry name" value="DTDP-4-DEHYDRORHAMNOSE REDUCTASE"/>
    <property type="match status" value="1"/>
</dbReference>
<dbReference type="GO" id="GO:0005829">
    <property type="term" value="C:cytosol"/>
    <property type="evidence" value="ECO:0007669"/>
    <property type="project" value="TreeGrafter"/>
</dbReference>
<reference evidence="2" key="1">
    <citation type="journal article" date="2013" name="Environ. Microbiol.">
        <title>Microbiota from the distal guts of lean and obese adolescents exhibit partial functional redundancy besides clear differences in community structure.</title>
        <authorList>
            <person name="Ferrer M."/>
            <person name="Ruiz A."/>
            <person name="Lanza F."/>
            <person name="Haange S.B."/>
            <person name="Oberbach A."/>
            <person name="Till H."/>
            <person name="Bargiela R."/>
            <person name="Campoy C."/>
            <person name="Segura M.T."/>
            <person name="Richter M."/>
            <person name="von Bergen M."/>
            <person name="Seifert J."/>
            <person name="Suarez A."/>
        </authorList>
    </citation>
    <scope>NUCLEOTIDE SEQUENCE</scope>
</reference>
<gene>
    <name evidence="2" type="ORF">OBE_14944</name>
</gene>
<feature type="non-terminal residue" evidence="2">
    <location>
        <position position="1"/>
    </location>
</feature>
<organism evidence="2">
    <name type="scientific">human gut metagenome</name>
    <dbReference type="NCBI Taxonomy" id="408170"/>
    <lineage>
        <taxon>unclassified sequences</taxon>
        <taxon>metagenomes</taxon>
        <taxon>organismal metagenomes</taxon>
    </lineage>
</organism>
<dbReference type="GO" id="GO:0019305">
    <property type="term" value="P:dTDP-rhamnose biosynthetic process"/>
    <property type="evidence" value="ECO:0007669"/>
    <property type="project" value="TreeGrafter"/>
</dbReference>
<feature type="domain" description="RmlD-like substrate binding" evidence="1">
    <location>
        <begin position="9"/>
        <end position="92"/>
    </location>
</feature>
<dbReference type="EMBL" id="AJWZ01010299">
    <property type="protein sequence ID" value="EKC48865.1"/>
    <property type="molecule type" value="Genomic_DNA"/>
</dbReference>
<dbReference type="Pfam" id="PF04321">
    <property type="entry name" value="RmlD_sub_bind"/>
    <property type="match status" value="1"/>
</dbReference>
<sequence length="96" mass="10933">YHILKLAVSHDYGIYHCTGSGICSWYDFASEIIRLSGLPCTVKPVTSAQYKEMNPKSADRPAWSALENRALRCSVGDDMRDWKDAIQDFFNNWDGK</sequence>
<accession>K1S527</accession>
<evidence type="ECO:0000259" key="1">
    <source>
        <dbReference type="Pfam" id="PF04321"/>
    </source>
</evidence>
<keyword evidence="2" id="KW-0560">Oxidoreductase</keyword>
<dbReference type="SUPFAM" id="SSF51735">
    <property type="entry name" value="NAD(P)-binding Rossmann-fold domains"/>
    <property type="match status" value="1"/>
</dbReference>
<dbReference type="InterPro" id="IPR036291">
    <property type="entry name" value="NAD(P)-bd_dom_sf"/>
</dbReference>
<dbReference type="GO" id="GO:0008831">
    <property type="term" value="F:dTDP-4-dehydrorhamnose reductase activity"/>
    <property type="evidence" value="ECO:0007669"/>
    <property type="project" value="UniProtKB-EC"/>
</dbReference>
<name>K1S527_9ZZZZ</name>
<dbReference type="InterPro" id="IPR005913">
    <property type="entry name" value="dTDP_dehydrorham_reduct"/>
</dbReference>
<dbReference type="AlphaFoldDB" id="K1S527"/>
<protein>
    <submittedName>
        <fullName evidence="2">dTDP-4-dehydrorhamnose reductase</fullName>
        <ecNumber evidence="2">1.1.1.133</ecNumber>
    </submittedName>
</protein>